<dbReference type="Pfam" id="PF01381">
    <property type="entry name" value="HTH_3"/>
    <property type="match status" value="1"/>
</dbReference>
<dbReference type="SMART" id="SM00530">
    <property type="entry name" value="HTH_XRE"/>
    <property type="match status" value="1"/>
</dbReference>
<dbReference type="Proteomes" id="UP000824221">
    <property type="component" value="Unassembled WGS sequence"/>
</dbReference>
<comment type="caution">
    <text evidence="3">The sequence shown here is derived from an EMBL/GenBank/DDBJ whole genome shotgun (WGS) entry which is preliminary data.</text>
</comment>
<evidence type="ECO:0000256" key="1">
    <source>
        <dbReference type="ARBA" id="ARBA00023125"/>
    </source>
</evidence>
<dbReference type="InterPro" id="IPR010982">
    <property type="entry name" value="Lambda_DNA-bd_dom_sf"/>
</dbReference>
<proteinExistence type="predicted"/>
<dbReference type="Gene3D" id="1.10.260.40">
    <property type="entry name" value="lambda repressor-like DNA-binding domains"/>
    <property type="match status" value="1"/>
</dbReference>
<organism evidence="3 4">
    <name type="scientific">Candidatus Gallimonas gallistercoris</name>
    <dbReference type="NCBI Taxonomy" id="2838602"/>
    <lineage>
        <taxon>Bacteria</taxon>
        <taxon>Bacillati</taxon>
        <taxon>Bacillota</taxon>
        <taxon>Clostridia</taxon>
        <taxon>Candidatus Gallimonas</taxon>
    </lineage>
</organism>
<dbReference type="PANTHER" id="PTHR46797">
    <property type="entry name" value="HTH-TYPE TRANSCRIPTIONAL REGULATOR"/>
    <property type="match status" value="1"/>
</dbReference>
<dbReference type="PANTHER" id="PTHR46797:SF1">
    <property type="entry name" value="METHYLPHOSPHONATE SYNTHASE"/>
    <property type="match status" value="1"/>
</dbReference>
<name>A0A9D2KG66_9FIRM</name>
<dbReference type="GO" id="GO:0003677">
    <property type="term" value="F:DNA binding"/>
    <property type="evidence" value="ECO:0007669"/>
    <property type="project" value="UniProtKB-KW"/>
</dbReference>
<protein>
    <submittedName>
        <fullName evidence="3">Helix-turn-helix domain-containing protein</fullName>
    </submittedName>
</protein>
<accession>A0A9D2KG66</accession>
<sequence length="76" mass="8548">MITLEQIRERLAEAIRNSGMTQTELARRLGIRQPTIGQYLSGRSMPALDTFANLCKVLDVDANDILCLDEHTDSTR</sequence>
<dbReference type="InterPro" id="IPR050807">
    <property type="entry name" value="TransReg_Diox_bact_type"/>
</dbReference>
<dbReference type="AlphaFoldDB" id="A0A9D2KG66"/>
<dbReference type="GO" id="GO:0003700">
    <property type="term" value="F:DNA-binding transcription factor activity"/>
    <property type="evidence" value="ECO:0007669"/>
    <property type="project" value="TreeGrafter"/>
</dbReference>
<dbReference type="PROSITE" id="PS50943">
    <property type="entry name" value="HTH_CROC1"/>
    <property type="match status" value="1"/>
</dbReference>
<keyword evidence="1" id="KW-0238">DNA-binding</keyword>
<evidence type="ECO:0000313" key="4">
    <source>
        <dbReference type="Proteomes" id="UP000824221"/>
    </source>
</evidence>
<dbReference type="GO" id="GO:0005829">
    <property type="term" value="C:cytosol"/>
    <property type="evidence" value="ECO:0007669"/>
    <property type="project" value="TreeGrafter"/>
</dbReference>
<gene>
    <name evidence="3" type="ORF">H9797_00510</name>
</gene>
<dbReference type="InterPro" id="IPR001387">
    <property type="entry name" value="Cro/C1-type_HTH"/>
</dbReference>
<feature type="domain" description="HTH cro/C1-type" evidence="2">
    <location>
        <begin position="11"/>
        <end position="65"/>
    </location>
</feature>
<reference evidence="3" key="1">
    <citation type="journal article" date="2021" name="PeerJ">
        <title>Extensive microbial diversity within the chicken gut microbiome revealed by metagenomics and culture.</title>
        <authorList>
            <person name="Gilroy R."/>
            <person name="Ravi A."/>
            <person name="Getino M."/>
            <person name="Pursley I."/>
            <person name="Horton D.L."/>
            <person name="Alikhan N.F."/>
            <person name="Baker D."/>
            <person name="Gharbi K."/>
            <person name="Hall N."/>
            <person name="Watson M."/>
            <person name="Adriaenssens E.M."/>
            <person name="Foster-Nyarko E."/>
            <person name="Jarju S."/>
            <person name="Secka A."/>
            <person name="Antonio M."/>
            <person name="Oren A."/>
            <person name="Chaudhuri R.R."/>
            <person name="La Ragione R."/>
            <person name="Hildebrand F."/>
            <person name="Pallen M.J."/>
        </authorList>
    </citation>
    <scope>NUCLEOTIDE SEQUENCE</scope>
    <source>
        <strain evidence="3">CHK156-179</strain>
    </source>
</reference>
<dbReference type="SUPFAM" id="SSF47413">
    <property type="entry name" value="lambda repressor-like DNA-binding domains"/>
    <property type="match status" value="1"/>
</dbReference>
<evidence type="ECO:0000313" key="3">
    <source>
        <dbReference type="EMBL" id="HJA01848.1"/>
    </source>
</evidence>
<reference evidence="3" key="2">
    <citation type="submission" date="2021-04" db="EMBL/GenBank/DDBJ databases">
        <authorList>
            <person name="Gilroy R."/>
        </authorList>
    </citation>
    <scope>NUCLEOTIDE SEQUENCE</scope>
    <source>
        <strain evidence="3">CHK156-179</strain>
    </source>
</reference>
<dbReference type="CDD" id="cd00093">
    <property type="entry name" value="HTH_XRE"/>
    <property type="match status" value="1"/>
</dbReference>
<evidence type="ECO:0000259" key="2">
    <source>
        <dbReference type="PROSITE" id="PS50943"/>
    </source>
</evidence>
<dbReference type="EMBL" id="DXAJ01000012">
    <property type="protein sequence ID" value="HJA01848.1"/>
    <property type="molecule type" value="Genomic_DNA"/>
</dbReference>